<evidence type="ECO:0000259" key="4">
    <source>
        <dbReference type="PROSITE" id="PS01124"/>
    </source>
</evidence>
<dbReference type="Gene3D" id="1.10.10.60">
    <property type="entry name" value="Homeodomain-like"/>
    <property type="match status" value="1"/>
</dbReference>
<dbReference type="Proteomes" id="UP001179181">
    <property type="component" value="Unassembled WGS sequence"/>
</dbReference>
<dbReference type="Pfam" id="PF20240">
    <property type="entry name" value="DUF6597"/>
    <property type="match status" value="1"/>
</dbReference>
<gene>
    <name evidence="5" type="ORF">FHS68_003587</name>
</gene>
<evidence type="ECO:0000256" key="3">
    <source>
        <dbReference type="ARBA" id="ARBA00023163"/>
    </source>
</evidence>
<evidence type="ECO:0000256" key="2">
    <source>
        <dbReference type="ARBA" id="ARBA00023125"/>
    </source>
</evidence>
<dbReference type="PROSITE" id="PS01124">
    <property type="entry name" value="HTH_ARAC_FAMILY_2"/>
    <property type="match status" value="1"/>
</dbReference>
<evidence type="ECO:0000256" key="1">
    <source>
        <dbReference type="ARBA" id="ARBA00023015"/>
    </source>
</evidence>
<sequence>MNYREIQPPDYLEDYVKSFWVFDCDETASSYHSFRLAADGSPGLIFQHNDSGAFHKEGKKLPPLFLYGQATSCYEVKLSGKFRTIGVYFYPDALKSVFGLNANELTNSCINPTQISNGCEQDISEKLLNADSTDQQIDIICKYLFAKIKRNSSLADQAIGYALRQFIGSNGNVTLKSILSVLPVSPRNFERKFQQQVGMSPKLFLRICQFQGTLANIEDKSYSKLSDVAFENGYADQSHFIRSFKEFAGISPGQYQKQTSGLFQNLSGIAG</sequence>
<dbReference type="PANTHER" id="PTHR46796:SF13">
    <property type="entry name" value="HTH-TYPE TRANSCRIPTIONAL ACTIVATOR RHAS"/>
    <property type="match status" value="1"/>
</dbReference>
<reference evidence="5 6" key="1">
    <citation type="submission" date="2020-03" db="EMBL/GenBank/DDBJ databases">
        <title>Genomic Encyclopedia of Type Strains, Phase IV (KMG-IV): sequencing the most valuable type-strain genomes for metagenomic binning, comparative biology and taxonomic classification.</title>
        <authorList>
            <person name="Goeker M."/>
        </authorList>
    </citation>
    <scope>NUCLEOTIDE SEQUENCE [LARGE SCALE GENOMIC DNA]</scope>
    <source>
        <strain evidence="5 6">DSM 102865</strain>
    </source>
</reference>
<dbReference type="InterPro" id="IPR046532">
    <property type="entry name" value="DUF6597"/>
</dbReference>
<dbReference type="EMBL" id="JAASQJ010000003">
    <property type="protein sequence ID" value="NIJ54405.1"/>
    <property type="molecule type" value="Genomic_DNA"/>
</dbReference>
<evidence type="ECO:0000313" key="5">
    <source>
        <dbReference type="EMBL" id="NIJ54405.1"/>
    </source>
</evidence>
<dbReference type="InterPro" id="IPR020449">
    <property type="entry name" value="Tscrpt_reg_AraC-type_HTH"/>
</dbReference>
<dbReference type="PANTHER" id="PTHR46796">
    <property type="entry name" value="HTH-TYPE TRANSCRIPTIONAL ACTIVATOR RHAS-RELATED"/>
    <property type="match status" value="1"/>
</dbReference>
<dbReference type="InterPro" id="IPR050204">
    <property type="entry name" value="AraC_XylS_family_regulators"/>
</dbReference>
<dbReference type="PRINTS" id="PR00032">
    <property type="entry name" value="HTHARAC"/>
</dbReference>
<feature type="domain" description="HTH araC/xylS-type" evidence="4">
    <location>
        <begin position="156"/>
        <end position="258"/>
    </location>
</feature>
<accession>A0ABX0URQ8</accession>
<comment type="caution">
    <text evidence="5">The sequence shown here is derived from an EMBL/GenBank/DDBJ whole genome shotgun (WGS) entry which is preliminary data.</text>
</comment>
<dbReference type="RefSeq" id="WP_167272531.1">
    <property type="nucleotide sequence ID" value="NZ_JAASQJ010000003.1"/>
</dbReference>
<keyword evidence="6" id="KW-1185">Reference proteome</keyword>
<keyword evidence="2" id="KW-0238">DNA-binding</keyword>
<dbReference type="InterPro" id="IPR018060">
    <property type="entry name" value="HTH_AraC"/>
</dbReference>
<dbReference type="Pfam" id="PF12833">
    <property type="entry name" value="HTH_18"/>
    <property type="match status" value="1"/>
</dbReference>
<name>A0ABX0URQ8_9BACT</name>
<evidence type="ECO:0000313" key="6">
    <source>
        <dbReference type="Proteomes" id="UP001179181"/>
    </source>
</evidence>
<protein>
    <submittedName>
        <fullName evidence="5">AraC-like DNA-binding protein</fullName>
    </submittedName>
</protein>
<proteinExistence type="predicted"/>
<keyword evidence="3" id="KW-0804">Transcription</keyword>
<dbReference type="SUPFAM" id="SSF46689">
    <property type="entry name" value="Homeodomain-like"/>
    <property type="match status" value="1"/>
</dbReference>
<dbReference type="SMART" id="SM00342">
    <property type="entry name" value="HTH_ARAC"/>
    <property type="match status" value="1"/>
</dbReference>
<organism evidence="5 6">
    <name type="scientific">Dyadobacter arcticus</name>
    <dbReference type="NCBI Taxonomy" id="1078754"/>
    <lineage>
        <taxon>Bacteria</taxon>
        <taxon>Pseudomonadati</taxon>
        <taxon>Bacteroidota</taxon>
        <taxon>Cytophagia</taxon>
        <taxon>Cytophagales</taxon>
        <taxon>Spirosomataceae</taxon>
        <taxon>Dyadobacter</taxon>
    </lineage>
</organism>
<dbReference type="InterPro" id="IPR009057">
    <property type="entry name" value="Homeodomain-like_sf"/>
</dbReference>
<keyword evidence="1" id="KW-0805">Transcription regulation</keyword>